<gene>
    <name evidence="2" type="ORF">GSLYS_00005820001</name>
</gene>
<dbReference type="InterPro" id="IPR002013">
    <property type="entry name" value="SAC_dom"/>
</dbReference>
<sequence length="340" mass="39644">MELFQTDLHYIILDGDFSLWCNRSNGKLEPRIGYDVEGSEWGPVCVGHVYGIIGKLKLHPDSEWRLLLIKQQSLVCQLADQYNIYRINKIAVLPLTTGESAADLDLEVCRKHSSKKPETDASHLQRTWHTLRTAAESVKSKKKETKDKEKFEKRILEELMKMYNGSNYFYYSHDFDVTTSLQRQYSQSYDRSLPLWKRADERFFWNKHMLLELMETNDPLADHWMVPVIQGFVQMEKCIMDFDEDKKLDMSSSVDFSSRRLEPLGYNISIISRRSRHRAGTRSRKRGINANGACANYVETEQIIEFTPHLVSFVQVRGSIPVFWSQSGFKYRPPPQLDKG</sequence>
<accession>A0AAV2HD12</accession>
<name>A0AAV2HD12_LYMST</name>
<dbReference type="PANTHER" id="PTHR45662">
    <property type="entry name" value="PHOSPHATIDYLINOSITIDE PHOSPHATASE SAC1"/>
    <property type="match status" value="1"/>
</dbReference>
<organism evidence="2 3">
    <name type="scientific">Lymnaea stagnalis</name>
    <name type="common">Great pond snail</name>
    <name type="synonym">Helix stagnalis</name>
    <dbReference type="NCBI Taxonomy" id="6523"/>
    <lineage>
        <taxon>Eukaryota</taxon>
        <taxon>Metazoa</taxon>
        <taxon>Spiralia</taxon>
        <taxon>Lophotrochozoa</taxon>
        <taxon>Mollusca</taxon>
        <taxon>Gastropoda</taxon>
        <taxon>Heterobranchia</taxon>
        <taxon>Euthyneura</taxon>
        <taxon>Panpulmonata</taxon>
        <taxon>Hygrophila</taxon>
        <taxon>Lymnaeoidea</taxon>
        <taxon>Lymnaeidae</taxon>
        <taxon>Lymnaea</taxon>
    </lineage>
</organism>
<comment type="caution">
    <text evidence="2">The sequence shown here is derived from an EMBL/GenBank/DDBJ whole genome shotgun (WGS) entry which is preliminary data.</text>
</comment>
<dbReference type="Proteomes" id="UP001497497">
    <property type="component" value="Unassembled WGS sequence"/>
</dbReference>
<evidence type="ECO:0000313" key="3">
    <source>
        <dbReference type="Proteomes" id="UP001497497"/>
    </source>
</evidence>
<dbReference type="PROSITE" id="PS50275">
    <property type="entry name" value="SAC"/>
    <property type="match status" value="1"/>
</dbReference>
<dbReference type="EMBL" id="CAXITT010000096">
    <property type="protein sequence ID" value="CAL1531725.1"/>
    <property type="molecule type" value="Genomic_DNA"/>
</dbReference>
<evidence type="ECO:0000259" key="1">
    <source>
        <dbReference type="PROSITE" id="PS50275"/>
    </source>
</evidence>
<proteinExistence type="predicted"/>
<dbReference type="AlphaFoldDB" id="A0AAV2HD12"/>
<reference evidence="2 3" key="1">
    <citation type="submission" date="2024-04" db="EMBL/GenBank/DDBJ databases">
        <authorList>
            <consortium name="Genoscope - CEA"/>
            <person name="William W."/>
        </authorList>
    </citation>
    <scope>NUCLEOTIDE SEQUENCE [LARGE SCALE GENOMIC DNA]</scope>
</reference>
<dbReference type="GO" id="GO:0043812">
    <property type="term" value="F:phosphatidylinositol-4-phosphate phosphatase activity"/>
    <property type="evidence" value="ECO:0007669"/>
    <property type="project" value="TreeGrafter"/>
</dbReference>
<dbReference type="GO" id="GO:2001135">
    <property type="term" value="P:regulation of endocytic recycling"/>
    <property type="evidence" value="ECO:0007669"/>
    <property type="project" value="TreeGrafter"/>
</dbReference>
<dbReference type="GO" id="GO:0005769">
    <property type="term" value="C:early endosome"/>
    <property type="evidence" value="ECO:0007669"/>
    <property type="project" value="TreeGrafter"/>
</dbReference>
<dbReference type="GO" id="GO:0046856">
    <property type="term" value="P:phosphatidylinositol dephosphorylation"/>
    <property type="evidence" value="ECO:0007669"/>
    <property type="project" value="TreeGrafter"/>
</dbReference>
<feature type="domain" description="SAC" evidence="1">
    <location>
        <begin position="160"/>
        <end position="340"/>
    </location>
</feature>
<dbReference type="Pfam" id="PF02383">
    <property type="entry name" value="Syja_N"/>
    <property type="match status" value="1"/>
</dbReference>
<protein>
    <recommendedName>
        <fullName evidence="1">SAC domain-containing protein</fullName>
    </recommendedName>
</protein>
<keyword evidence="3" id="KW-1185">Reference proteome</keyword>
<feature type="non-terminal residue" evidence="2">
    <location>
        <position position="340"/>
    </location>
</feature>
<evidence type="ECO:0000313" key="2">
    <source>
        <dbReference type="EMBL" id="CAL1531725.1"/>
    </source>
</evidence>
<dbReference type="GO" id="GO:0045334">
    <property type="term" value="C:clathrin-coated endocytic vesicle"/>
    <property type="evidence" value="ECO:0007669"/>
    <property type="project" value="TreeGrafter"/>
</dbReference>
<dbReference type="PANTHER" id="PTHR45662:SF8">
    <property type="entry name" value="PHOSPHATIDYLINOSITIDE PHOSPHATASE SAC2"/>
    <property type="match status" value="1"/>
</dbReference>